<keyword evidence="5" id="KW-1185">Reference proteome</keyword>
<dbReference type="Proteomes" id="UP001470230">
    <property type="component" value="Unassembled WGS sequence"/>
</dbReference>
<dbReference type="Gene3D" id="3.80.10.10">
    <property type="entry name" value="Ribonuclease Inhibitor"/>
    <property type="match status" value="2"/>
</dbReference>
<organism evidence="4 5">
    <name type="scientific">Tritrichomonas musculus</name>
    <dbReference type="NCBI Taxonomy" id="1915356"/>
    <lineage>
        <taxon>Eukaryota</taxon>
        <taxon>Metamonada</taxon>
        <taxon>Parabasalia</taxon>
        <taxon>Tritrichomonadida</taxon>
        <taxon>Tritrichomonadidae</taxon>
        <taxon>Tritrichomonas</taxon>
    </lineage>
</organism>
<dbReference type="InterPro" id="IPR026906">
    <property type="entry name" value="LRR_5"/>
</dbReference>
<evidence type="ECO:0000259" key="3">
    <source>
        <dbReference type="PROSITE" id="PS50011"/>
    </source>
</evidence>
<name>A0ABR2H309_9EUKA</name>
<evidence type="ECO:0000256" key="1">
    <source>
        <dbReference type="ARBA" id="ARBA00022741"/>
    </source>
</evidence>
<dbReference type="PROSITE" id="PS50011">
    <property type="entry name" value="PROTEIN_KINASE_DOM"/>
    <property type="match status" value="1"/>
</dbReference>
<feature type="domain" description="Protein kinase" evidence="3">
    <location>
        <begin position="29"/>
        <end position="295"/>
    </location>
</feature>
<proteinExistence type="predicted"/>
<accession>A0ABR2H309</accession>
<dbReference type="Pfam" id="PF07714">
    <property type="entry name" value="PK_Tyr_Ser-Thr"/>
    <property type="match status" value="1"/>
</dbReference>
<dbReference type="Gene3D" id="1.10.510.10">
    <property type="entry name" value="Transferase(Phosphotransferase) domain 1"/>
    <property type="match status" value="1"/>
</dbReference>
<dbReference type="InterPro" id="IPR051681">
    <property type="entry name" value="Ser/Thr_Kinases-Pseudokinases"/>
</dbReference>
<evidence type="ECO:0000313" key="5">
    <source>
        <dbReference type="Proteomes" id="UP001470230"/>
    </source>
</evidence>
<dbReference type="SUPFAM" id="SSF56112">
    <property type="entry name" value="Protein kinase-like (PK-like)"/>
    <property type="match status" value="1"/>
</dbReference>
<protein>
    <recommendedName>
        <fullName evidence="3">Protein kinase domain-containing protein</fullName>
    </recommendedName>
</protein>
<dbReference type="InterPro" id="IPR001245">
    <property type="entry name" value="Ser-Thr/Tyr_kinase_cat_dom"/>
</dbReference>
<dbReference type="InterPro" id="IPR032675">
    <property type="entry name" value="LRR_dom_sf"/>
</dbReference>
<gene>
    <name evidence="4" type="ORF">M9Y10_030744</name>
</gene>
<dbReference type="SUPFAM" id="SSF52058">
    <property type="entry name" value="L domain-like"/>
    <property type="match status" value="1"/>
</dbReference>
<dbReference type="PANTHER" id="PTHR44329">
    <property type="entry name" value="SERINE/THREONINE-PROTEIN KINASE TNNI3K-RELATED"/>
    <property type="match status" value="1"/>
</dbReference>
<evidence type="ECO:0000313" key="4">
    <source>
        <dbReference type="EMBL" id="KAK8840536.1"/>
    </source>
</evidence>
<dbReference type="EMBL" id="JAPFFF010000045">
    <property type="protein sequence ID" value="KAK8840536.1"/>
    <property type="molecule type" value="Genomic_DNA"/>
</dbReference>
<dbReference type="InterPro" id="IPR000719">
    <property type="entry name" value="Prot_kinase_dom"/>
</dbReference>
<dbReference type="PANTHER" id="PTHR44329:SF298">
    <property type="entry name" value="MIXED LINEAGE KINASE DOMAIN-LIKE PROTEIN"/>
    <property type="match status" value="1"/>
</dbReference>
<dbReference type="Pfam" id="PF13306">
    <property type="entry name" value="LRR_5"/>
    <property type="match status" value="1"/>
</dbReference>
<dbReference type="InterPro" id="IPR011009">
    <property type="entry name" value="Kinase-like_dom_sf"/>
</dbReference>
<dbReference type="SMART" id="SM00220">
    <property type="entry name" value="S_TKc"/>
    <property type="match status" value="1"/>
</dbReference>
<evidence type="ECO:0000256" key="2">
    <source>
        <dbReference type="ARBA" id="ARBA00022840"/>
    </source>
</evidence>
<comment type="caution">
    <text evidence="4">The sequence shown here is derived from an EMBL/GenBank/DDBJ whole genome shotgun (WGS) entry which is preliminary data.</text>
</comment>
<reference evidence="4 5" key="1">
    <citation type="submission" date="2024-04" db="EMBL/GenBank/DDBJ databases">
        <title>Tritrichomonas musculus Genome.</title>
        <authorList>
            <person name="Alves-Ferreira E."/>
            <person name="Grigg M."/>
            <person name="Lorenzi H."/>
            <person name="Galac M."/>
        </authorList>
    </citation>
    <scope>NUCLEOTIDE SEQUENCE [LARGE SCALE GENOMIC DNA]</scope>
    <source>
        <strain evidence="4 5">EAF2021</strain>
    </source>
</reference>
<keyword evidence="1" id="KW-0547">Nucleotide-binding</keyword>
<sequence length="763" mass="86233">MSSLPPLKKKPEQKSKKINSEYEINIEEYAMITDQSTDISPNLYIVQNKKTGKKYTSETYQIQINNQNEQFISHDCNILIQTQDQTINQYRGFSVKDLKGENNFTTLMDYISNVSLSTILSKKKLPSNFDNTIKQIILVGIAHGMMILHDRHIIHGNIKQESILLDKYYHPNITNIGFSNFYNTKNLINKLLSNCSICSYVAPEFISNAVLTTKSDVYAFGILMYEIITGKRAYSQLIAKKKITPSSLIGKVQKGLRPTFDQPMKEGLKELIEKCWSQKVEDRPTFSEIFSILSLSQKESKYCLDDVNLNELFAYIKKISNKPVKRIEKVDEKPPENKGQDTQLMKNYSKLKKENEEMKIRISKLEKQLFKVATIEIFNTFPLKTQQALVSDIVSKNGDKANPLFIKLNKLLLYFLQFKHNENDSYVLIVSKEDDKLLAKMVKEEGQIFICSAAIEMLKKEFKSKEFNDILKEFNDVLIELKYPSENFKQTYQFFNTKKSVKIGIFIDGVERTDDHFHDNDKISSIRFGSEVKSIQGSPFSELGAFKGCTSLSRVDFSSSVNHVERRSFKDCFSLFEIKISSSLNSISPYCFSCCKSLKIVSIPSSVTLIGDSAFECCTSLSKIEIPKSVIKIGCNVFNGCSSLTKIEIPNSVISIGESTFSNCSSLKIVKISSSLKSVDNFTFDSCSSLSAISLPASVTEIGFRAFRGCSSLKDVKLPSGLTFIGDCAFEGCSLLEKIKVPSSVSYTGKDSFPEKTKIVDQK</sequence>
<keyword evidence="2" id="KW-0067">ATP-binding</keyword>